<comment type="cofactor">
    <cofactor evidence="4">
        <name>Zn(2+)</name>
        <dbReference type="ChEBI" id="CHEBI:29105"/>
    </cofactor>
</comment>
<keyword evidence="1 4" id="KW-0479">Metal-binding</keyword>
<sequence>MKTKAWYVKAPFDFELREGELEEIGDDEVLIRVKACGICGTDMTTAKTGAADWEPIGHEISGIIVRKGARVQHVEEGSSVTLETSTFCRTCEWCRDGRYDLCNRGPSFWGRSFSMGFAEYIVAPKEVVVPFEGLSFAVASLVEPLGVAVDLTETVDIRMGDDVLVVGLGPIGLMALRLAKLRGARKIYAAARSHSVKRIETALAFGADEIIYTDKTPLETYAFDRGGVDRVLVTAPPSTIPSAFKAARTGGVIGFIGIEFGAGANITFDANEFHFKKLQLRASHATPALFFPKCIDLLKSGVVDGDALVTHTFGLERFADSMKELRDDRGSAIKMVMVND</sequence>
<protein>
    <submittedName>
        <fullName evidence="7">Zinc-binding dehydrogenase</fullName>
    </submittedName>
</protein>
<reference evidence="8" key="1">
    <citation type="journal article" date="2019" name="Int. J. Syst. Evol. Microbiol.">
        <title>The Global Catalogue of Microorganisms (GCM) 10K type strain sequencing project: providing services to taxonomists for standard genome sequencing and annotation.</title>
        <authorList>
            <consortium name="The Broad Institute Genomics Platform"/>
            <consortium name="The Broad Institute Genome Sequencing Center for Infectious Disease"/>
            <person name="Wu L."/>
            <person name="Ma J."/>
        </authorList>
    </citation>
    <scope>NUCLEOTIDE SEQUENCE [LARGE SCALE GENOMIC DNA]</scope>
    <source>
        <strain evidence="8">CGMCC 1.3240</strain>
    </source>
</reference>
<evidence type="ECO:0000256" key="4">
    <source>
        <dbReference type="RuleBase" id="RU361277"/>
    </source>
</evidence>
<keyword evidence="8" id="KW-1185">Reference proteome</keyword>
<dbReference type="Proteomes" id="UP001596047">
    <property type="component" value="Unassembled WGS sequence"/>
</dbReference>
<evidence type="ECO:0000313" key="8">
    <source>
        <dbReference type="Proteomes" id="UP001596047"/>
    </source>
</evidence>
<dbReference type="InterPro" id="IPR011032">
    <property type="entry name" value="GroES-like_sf"/>
</dbReference>
<evidence type="ECO:0000259" key="6">
    <source>
        <dbReference type="Pfam" id="PF08240"/>
    </source>
</evidence>
<dbReference type="Pfam" id="PF08240">
    <property type="entry name" value="ADH_N"/>
    <property type="match status" value="1"/>
</dbReference>
<dbReference type="PANTHER" id="PTHR43401">
    <property type="entry name" value="L-THREONINE 3-DEHYDROGENASE"/>
    <property type="match status" value="1"/>
</dbReference>
<dbReference type="PANTHER" id="PTHR43401:SF2">
    <property type="entry name" value="L-THREONINE 3-DEHYDROGENASE"/>
    <property type="match status" value="1"/>
</dbReference>
<accession>A0ABW0VWU3</accession>
<dbReference type="PROSITE" id="PS00059">
    <property type="entry name" value="ADH_ZINC"/>
    <property type="match status" value="1"/>
</dbReference>
<proteinExistence type="inferred from homology"/>
<keyword evidence="3" id="KW-0560">Oxidoreductase</keyword>
<comment type="caution">
    <text evidence="7">The sequence shown here is derived from an EMBL/GenBank/DDBJ whole genome shotgun (WGS) entry which is preliminary data.</text>
</comment>
<organism evidence="7 8">
    <name type="scientific">Paenibacillus solisilvae</name>
    <dbReference type="NCBI Taxonomy" id="2486751"/>
    <lineage>
        <taxon>Bacteria</taxon>
        <taxon>Bacillati</taxon>
        <taxon>Bacillota</taxon>
        <taxon>Bacilli</taxon>
        <taxon>Bacillales</taxon>
        <taxon>Paenibacillaceae</taxon>
        <taxon>Paenibacillus</taxon>
    </lineage>
</organism>
<comment type="similarity">
    <text evidence="4">Belongs to the zinc-containing alcohol dehydrogenase family.</text>
</comment>
<dbReference type="InterPro" id="IPR002328">
    <property type="entry name" value="ADH_Zn_CS"/>
</dbReference>
<dbReference type="InterPro" id="IPR036291">
    <property type="entry name" value="NAD(P)-bd_dom_sf"/>
</dbReference>
<evidence type="ECO:0000256" key="3">
    <source>
        <dbReference type="ARBA" id="ARBA00023002"/>
    </source>
</evidence>
<dbReference type="InterPro" id="IPR013149">
    <property type="entry name" value="ADH-like_C"/>
</dbReference>
<dbReference type="Pfam" id="PF00107">
    <property type="entry name" value="ADH_zinc_N"/>
    <property type="match status" value="1"/>
</dbReference>
<dbReference type="Gene3D" id="3.40.50.720">
    <property type="entry name" value="NAD(P)-binding Rossmann-like Domain"/>
    <property type="match status" value="1"/>
</dbReference>
<evidence type="ECO:0000259" key="5">
    <source>
        <dbReference type="Pfam" id="PF00107"/>
    </source>
</evidence>
<evidence type="ECO:0000313" key="7">
    <source>
        <dbReference type="EMBL" id="MFC5648541.1"/>
    </source>
</evidence>
<gene>
    <name evidence="7" type="ORF">ACFPYJ_05245</name>
</gene>
<feature type="domain" description="Alcohol dehydrogenase-like C-terminal" evidence="5">
    <location>
        <begin position="170"/>
        <end position="297"/>
    </location>
</feature>
<evidence type="ECO:0000256" key="2">
    <source>
        <dbReference type="ARBA" id="ARBA00022833"/>
    </source>
</evidence>
<feature type="domain" description="Alcohol dehydrogenase-like N-terminal" evidence="6">
    <location>
        <begin position="25"/>
        <end position="131"/>
    </location>
</feature>
<evidence type="ECO:0000256" key="1">
    <source>
        <dbReference type="ARBA" id="ARBA00022723"/>
    </source>
</evidence>
<dbReference type="SUPFAM" id="SSF50129">
    <property type="entry name" value="GroES-like"/>
    <property type="match status" value="1"/>
</dbReference>
<dbReference type="SUPFAM" id="SSF51735">
    <property type="entry name" value="NAD(P)-binding Rossmann-fold domains"/>
    <property type="match status" value="1"/>
</dbReference>
<name>A0ABW0VWU3_9BACL</name>
<dbReference type="RefSeq" id="WP_379186996.1">
    <property type="nucleotide sequence ID" value="NZ_JBHSOW010000016.1"/>
</dbReference>
<dbReference type="EMBL" id="JBHSOW010000016">
    <property type="protein sequence ID" value="MFC5648541.1"/>
    <property type="molecule type" value="Genomic_DNA"/>
</dbReference>
<dbReference type="InterPro" id="IPR050129">
    <property type="entry name" value="Zn_alcohol_dh"/>
</dbReference>
<keyword evidence="2 4" id="KW-0862">Zinc</keyword>
<dbReference type="InterPro" id="IPR013154">
    <property type="entry name" value="ADH-like_N"/>
</dbReference>
<dbReference type="Gene3D" id="3.90.180.10">
    <property type="entry name" value="Medium-chain alcohol dehydrogenases, catalytic domain"/>
    <property type="match status" value="1"/>
</dbReference>